<dbReference type="VEuPathDB" id="TriTrypDB:LPMP_311440"/>
<name>A0A088RZN3_LEIPA</name>
<reference evidence="2 3" key="1">
    <citation type="journal article" date="2015" name="Sci. Rep.">
        <title>The genome of Leishmania panamensis: insights into genomics of the L. (Viannia) subgenus.</title>
        <authorList>
            <person name="Llanes A."/>
            <person name="Restrepo C.M."/>
            <person name="Vecchio G.D."/>
            <person name="Anguizola F.J."/>
            <person name="Lleonart R."/>
        </authorList>
    </citation>
    <scope>NUCLEOTIDE SEQUENCE [LARGE SCALE GENOMIC DNA]</scope>
    <source>
        <strain evidence="2 3">MHOM/PA/94/PSC-1</strain>
    </source>
</reference>
<dbReference type="KEGG" id="lpan:LPMP_311440"/>
<evidence type="ECO:0000313" key="2">
    <source>
        <dbReference type="EMBL" id="AIO00735.1"/>
    </source>
</evidence>
<dbReference type="RefSeq" id="XP_010701535.1">
    <property type="nucleotide sequence ID" value="XM_010703233.1"/>
</dbReference>
<feature type="compositionally biased region" description="Polar residues" evidence="1">
    <location>
        <begin position="1668"/>
        <end position="1680"/>
    </location>
</feature>
<feature type="region of interest" description="Disordered" evidence="1">
    <location>
        <begin position="876"/>
        <end position="927"/>
    </location>
</feature>
<feature type="compositionally biased region" description="Low complexity" evidence="1">
    <location>
        <begin position="1153"/>
        <end position="1162"/>
    </location>
</feature>
<dbReference type="eggNOG" id="ENOG502RY85">
    <property type="taxonomic scope" value="Eukaryota"/>
</dbReference>
<sequence length="1706" mass="181557">MGAAPSRETVEHWLSQPPFYGQRQRIVLIPLLKRFFPSPDCSLFVQLYEAQCDPTVRYYYYANASANKVQAVPTSPVSSTVSATPEGVGNVASSNYLAEVVGSAPAYCPPADVLPAVSWTREAMYDAYITNGGEKMVYETDEEMLRAYRADATSVRPLPCAVAFLYHGPPSAASYTTLASARDASNGRGARSALTTGAASGGAHSFPEDCTELLGVYVKATGFIGDVRGLGASRARKLQDYEMQMFLTKSAGDHHRTHVLITAVYTYAEQWQRACLHCVPCDLAMRELAPVSTQDSGTADKDLGDVFFYYKPFSQPHDMFVEASRTAGHHRVGKAAAAEGSEQGGGTFKLEETVQFWAPPPLPSLVIRSRRANVSLLCFLREVRTCVRSFFLFHFKHYLDHQDSLKLENSEGRGGADSGEDWRTEKTCPINSLDRRAGERHFFHMPPPGSAQMWLQEATRVTLPLTEDDYEGTDMDTESMLNFYLMAPYVLALVEFIVVCLLHNINPLELFRLSSEPEDLAMAAASAGCLKKGLTTTREAPAADPVRDDASFLNTAAMMASSPTLQHSLSFIRLPDENMLVQPWPPSSTRVEASGEASSTIAAAGSPTGAGLLSAWRSRHTDHHLFWSVGPDVVNRRSATAALLHWYTTEKAPVVWGYSLDEKGHDAVADGKENAIVSCNVSAQVFPSLSLESYMSTVTVNGHTEELLRCNTVLCLVRLEAETPAEARVLRVCSLPLEELLLGELRNACKLAREASPEDPHWVRQREGTSGDGGSMKYAGCVLHASDPAEGESRTVIPSKGVEPSVVPPEADGIIGDGASCLWRVNLIEGMCRIIAVTPWFLKASGKKHHKKKLQPKAVFVPGTAPEVFLAVASSSPTATLSTPAPSATTKPPPKDGGESKAKVTPPVRAPMGAAPNRQEPAALGEEKSGGTVAVLGLLATDAAITTATASAASTTKAKKKAQKAVSVAASLVSASTPTAVELRTEGEAASPAAVSAESMVATVDVAAVATQPETTKWVKTTPAENWKKAEVAKEKPPVVVTYTAAATEDKQGKSSPPSTSTLAAAIHAQAATAERTKGAKESDGASGSSTVGVTGTTITSTAAHATTLAAGNLNKAPTLLRSLQPPMLAGEQHEPSRKSNKVGAGRKYRAPSTMSSTGSGSETACALQYSPGYSPYFSPPFYDVYPPPPLPPPLLQLPPPSLLRGLYEQNGYTPGYSYRGLPPPPGFTVPHSSAKTSPSYGGYYYVSDEYELPAGYDGSCNNSPSNAAWRYNTRMSSGATGITEVAKQMFGDGCVNLPYVYATPPPQLQPQRQHAGTAESSPGEDFVSFVQPYSLPANAEGHCYEAGAPVGVAADVSLTRQENEMSSFIVAPGSQRTASISFRDHLNFEADIDGSKRGMADITPLSSPRRRGVSFQCDDSPGGGSSVSMSFVPINIHRHSHHYSTAAPPPLPLQSPGTCSPGMSNTCKDCLSASAITTASPLLLQRDESNSTFTNSSGTLMMGGQHWHHARYASSPYQTGCTIMEGTGVLCGEGGGPADGSVNVTVRVRHSHNRTHSHAGSYFSDATTDPASAQRYHHDRMHSTNCSTSVASGGGFGAGATSLTGAQISHSCASLEPASIVFPGASGAGSGSVCERSSARKGDRHYHVSASCERHERQSRHHGSGVAASSTRSGDTQTLGRLADKRTGTYRWDWRMASLDIGDDD</sequence>
<dbReference type="OrthoDB" id="253076at2759"/>
<feature type="compositionally biased region" description="Basic and acidic residues" evidence="1">
    <location>
        <begin position="893"/>
        <end position="902"/>
    </location>
</feature>
<feature type="compositionally biased region" description="Low complexity" evidence="1">
    <location>
        <begin position="876"/>
        <end position="890"/>
    </location>
</feature>
<evidence type="ECO:0000256" key="1">
    <source>
        <dbReference type="SAM" id="MobiDB-lite"/>
    </source>
</evidence>
<feature type="compositionally biased region" description="Basic residues" evidence="1">
    <location>
        <begin position="1139"/>
        <end position="1150"/>
    </location>
</feature>
<dbReference type="Proteomes" id="UP000063063">
    <property type="component" value="Chromosome 31"/>
</dbReference>
<feature type="region of interest" description="Disordered" evidence="1">
    <location>
        <begin position="1400"/>
        <end position="1422"/>
    </location>
</feature>
<accession>A0A088RZN3</accession>
<dbReference type="PANTHER" id="PTHR35614:SF6">
    <property type="match status" value="1"/>
</dbReference>
<dbReference type="EMBL" id="CP009400">
    <property type="protein sequence ID" value="AIO00735.1"/>
    <property type="molecule type" value="Genomic_DNA"/>
</dbReference>
<proteinExistence type="predicted"/>
<evidence type="ECO:0000313" key="3">
    <source>
        <dbReference type="Proteomes" id="UP000063063"/>
    </source>
</evidence>
<keyword evidence="3" id="KW-1185">Reference proteome</keyword>
<feature type="region of interest" description="Disordered" evidence="1">
    <location>
        <begin position="1129"/>
        <end position="1162"/>
    </location>
</feature>
<feature type="compositionally biased region" description="Low complexity" evidence="1">
    <location>
        <begin position="1085"/>
        <end position="1094"/>
    </location>
</feature>
<protein>
    <submittedName>
        <fullName evidence="2">Uncharacterized protein</fullName>
    </submittedName>
</protein>
<feature type="region of interest" description="Disordered" evidence="1">
    <location>
        <begin position="1068"/>
        <end position="1094"/>
    </location>
</feature>
<feature type="compositionally biased region" description="Basic and acidic residues" evidence="1">
    <location>
        <begin position="1075"/>
        <end position="1084"/>
    </location>
</feature>
<dbReference type="PANTHER" id="PTHR35614">
    <property type="match status" value="1"/>
</dbReference>
<feature type="region of interest" description="Disordered" evidence="1">
    <location>
        <begin position="1634"/>
        <end position="1683"/>
    </location>
</feature>
<organism evidence="2 3">
    <name type="scientific">Leishmania panamensis</name>
    <dbReference type="NCBI Taxonomy" id="5679"/>
    <lineage>
        <taxon>Eukaryota</taxon>
        <taxon>Discoba</taxon>
        <taxon>Euglenozoa</taxon>
        <taxon>Kinetoplastea</taxon>
        <taxon>Metakinetoplastina</taxon>
        <taxon>Trypanosomatida</taxon>
        <taxon>Trypanosomatidae</taxon>
        <taxon>Leishmaniinae</taxon>
        <taxon>Leishmania</taxon>
        <taxon>Leishmania guyanensis species complex</taxon>
    </lineage>
</organism>
<dbReference type="VEuPathDB" id="TriTrypDB:LPAL13_310020500"/>
<gene>
    <name evidence="2" type="ORF">LPMP_311440</name>
</gene>
<dbReference type="GeneID" id="22577570"/>